<feature type="transmembrane region" description="Helical" evidence="1">
    <location>
        <begin position="154"/>
        <end position="175"/>
    </location>
</feature>
<evidence type="ECO:0000256" key="1">
    <source>
        <dbReference type="SAM" id="Phobius"/>
    </source>
</evidence>
<keyword evidence="1" id="KW-1133">Transmembrane helix</keyword>
<dbReference type="AlphaFoldDB" id="A0A9D4IB53"/>
<proteinExistence type="predicted"/>
<sequence>MHNTTTLVLQLLFQVTVCNVLLTTKVNRTVSSIECSSRFNIQFLFKKESSNNERLIAECDHSLPGCYLVDGLGKEYAVSWTKNGGEIIIKDNENARGRYTCCETSDNRTCSSTEIGPSKRETTTLTTERNVVYIHNHYYGETNSPGSGGNTSHVIVSFTIIVVLLLGLVILILLLQAKGRITCPMCFTFCRRKSSVLKVEKSYACTKCQGPGIESDYAVIPEQDTVDRELKESDVPKLNGADGQVSYINSKLLSTRGDVTAEQL</sequence>
<reference evidence="3" key="2">
    <citation type="submission" date="2020-11" db="EMBL/GenBank/DDBJ databases">
        <authorList>
            <person name="McCartney M.A."/>
            <person name="Auch B."/>
            <person name="Kono T."/>
            <person name="Mallez S."/>
            <person name="Becker A."/>
            <person name="Gohl D.M."/>
            <person name="Silverstein K.A.T."/>
            <person name="Koren S."/>
            <person name="Bechman K.B."/>
            <person name="Herman A."/>
            <person name="Abrahante J.E."/>
            <person name="Garbe J."/>
        </authorList>
    </citation>
    <scope>NUCLEOTIDE SEQUENCE</scope>
    <source>
        <strain evidence="3">Duluth1</strain>
        <tissue evidence="3">Whole animal</tissue>
    </source>
</reference>
<keyword evidence="1" id="KW-0472">Membrane</keyword>
<keyword evidence="1" id="KW-0812">Transmembrane</keyword>
<accession>A0A9D4IB53</accession>
<feature type="chain" id="PRO_5039051257" description="Ig-like domain-containing protein" evidence="2">
    <location>
        <begin position="19"/>
        <end position="264"/>
    </location>
</feature>
<keyword evidence="2" id="KW-0732">Signal</keyword>
<comment type="caution">
    <text evidence="3">The sequence shown here is derived from an EMBL/GenBank/DDBJ whole genome shotgun (WGS) entry which is preliminary data.</text>
</comment>
<evidence type="ECO:0000256" key="2">
    <source>
        <dbReference type="SAM" id="SignalP"/>
    </source>
</evidence>
<dbReference type="Proteomes" id="UP000828390">
    <property type="component" value="Unassembled WGS sequence"/>
</dbReference>
<evidence type="ECO:0000313" key="4">
    <source>
        <dbReference type="Proteomes" id="UP000828390"/>
    </source>
</evidence>
<evidence type="ECO:0008006" key="5">
    <source>
        <dbReference type="Google" id="ProtNLM"/>
    </source>
</evidence>
<protein>
    <recommendedName>
        <fullName evidence="5">Ig-like domain-containing protein</fullName>
    </recommendedName>
</protein>
<reference evidence="3" key="1">
    <citation type="journal article" date="2019" name="bioRxiv">
        <title>The Genome of the Zebra Mussel, Dreissena polymorpha: A Resource for Invasive Species Research.</title>
        <authorList>
            <person name="McCartney M.A."/>
            <person name="Auch B."/>
            <person name="Kono T."/>
            <person name="Mallez S."/>
            <person name="Zhang Y."/>
            <person name="Obille A."/>
            <person name="Becker A."/>
            <person name="Abrahante J.E."/>
            <person name="Garbe J."/>
            <person name="Badalamenti J.P."/>
            <person name="Herman A."/>
            <person name="Mangelson H."/>
            <person name="Liachko I."/>
            <person name="Sullivan S."/>
            <person name="Sone E.D."/>
            <person name="Koren S."/>
            <person name="Silverstein K.A.T."/>
            <person name="Beckman K.B."/>
            <person name="Gohl D.M."/>
        </authorList>
    </citation>
    <scope>NUCLEOTIDE SEQUENCE</scope>
    <source>
        <strain evidence="3">Duluth1</strain>
        <tissue evidence="3">Whole animal</tissue>
    </source>
</reference>
<dbReference type="EMBL" id="JAIWYP010000010">
    <property type="protein sequence ID" value="KAH3754884.1"/>
    <property type="molecule type" value="Genomic_DNA"/>
</dbReference>
<feature type="signal peptide" evidence="2">
    <location>
        <begin position="1"/>
        <end position="18"/>
    </location>
</feature>
<gene>
    <name evidence="3" type="ORF">DPMN_189567</name>
</gene>
<keyword evidence="4" id="KW-1185">Reference proteome</keyword>
<name>A0A9D4IB53_DREPO</name>
<organism evidence="3 4">
    <name type="scientific">Dreissena polymorpha</name>
    <name type="common">Zebra mussel</name>
    <name type="synonym">Mytilus polymorpha</name>
    <dbReference type="NCBI Taxonomy" id="45954"/>
    <lineage>
        <taxon>Eukaryota</taxon>
        <taxon>Metazoa</taxon>
        <taxon>Spiralia</taxon>
        <taxon>Lophotrochozoa</taxon>
        <taxon>Mollusca</taxon>
        <taxon>Bivalvia</taxon>
        <taxon>Autobranchia</taxon>
        <taxon>Heteroconchia</taxon>
        <taxon>Euheterodonta</taxon>
        <taxon>Imparidentia</taxon>
        <taxon>Neoheterodontei</taxon>
        <taxon>Myida</taxon>
        <taxon>Dreissenoidea</taxon>
        <taxon>Dreissenidae</taxon>
        <taxon>Dreissena</taxon>
    </lineage>
</organism>
<evidence type="ECO:0000313" key="3">
    <source>
        <dbReference type="EMBL" id="KAH3754884.1"/>
    </source>
</evidence>